<dbReference type="OrthoDB" id="532500at2759"/>
<evidence type="ECO:0000256" key="2">
    <source>
        <dbReference type="ARBA" id="ARBA00009430"/>
    </source>
</evidence>
<keyword evidence="3" id="KW-0240">DNA-directed RNA polymerase</keyword>
<evidence type="ECO:0000313" key="7">
    <source>
        <dbReference type="EMBL" id="KAF2172796.1"/>
    </source>
</evidence>
<evidence type="ECO:0000256" key="1">
    <source>
        <dbReference type="ARBA" id="ARBA00004604"/>
    </source>
</evidence>
<proteinExistence type="inferred from homology"/>
<evidence type="ECO:0000256" key="3">
    <source>
        <dbReference type="ARBA" id="ARBA00022478"/>
    </source>
</evidence>
<dbReference type="GO" id="GO:0003677">
    <property type="term" value="F:DNA binding"/>
    <property type="evidence" value="ECO:0007669"/>
    <property type="project" value="InterPro"/>
</dbReference>
<dbReference type="InterPro" id="IPR009668">
    <property type="entry name" value="RNA_pol-assoc_fac_A49-like"/>
</dbReference>
<dbReference type="AlphaFoldDB" id="A0A6A6D561"/>
<evidence type="ECO:0008006" key="9">
    <source>
        <dbReference type="Google" id="ProtNLM"/>
    </source>
</evidence>
<evidence type="ECO:0000256" key="6">
    <source>
        <dbReference type="SAM" id="MobiDB-lite"/>
    </source>
</evidence>
<name>A0A6A6D561_ZASCE</name>
<comment type="subcellular location">
    <subcellularLocation>
        <location evidence="1">Nucleus</location>
        <location evidence="1">Nucleolus</location>
    </subcellularLocation>
</comment>
<dbReference type="RefSeq" id="XP_033673685.1">
    <property type="nucleotide sequence ID" value="XM_033811208.1"/>
</dbReference>
<sequence length="434" mass="48395">MAEKESKKRKRQSNGVDTPSKKVAIDAGGNIKVSYTEENGVVLLSTPGVNAPRVPFKAYAKATSTKHANDAVKPKTHDLLLQSSQHPRLDYTAVPDTLDQHTSHYVAVFDPATKELHVTPAHHLSLRSTLRSEVQEVEQDRLTLAQQREELGREFGTKKAKKAILSKTENAITQDTKGKGRVTDVQSAILESVGGTTAGAANRDAQQDAETQLAAKPIPRPNLSAETVEDVYSFDTLIPPSDARMIQIKEWQDKVRADEVIQFKHRFPADRVEAIAKSDDAIKLKALRYLTLLLEFHDVLGSNRGGKKVPKKDILSKRLPGWPQNLVDTVRRRFTNDSGSELGKWQLDNMYTHMCALSLYIDGWTTDTSNLKDDLKMETKQISQYFNELGCKVSAPTEAEKTARKIGKAQAAVTRMARLKLPLEFPKPRAARRR</sequence>
<dbReference type="Pfam" id="PF06870">
    <property type="entry name" value="RNA_pol_I_A49"/>
    <property type="match status" value="1"/>
</dbReference>
<dbReference type="PANTHER" id="PTHR14440">
    <property type="entry name" value="DNA-DIRECTED RNA POLYMERASE I SUBUNIT RPA49"/>
    <property type="match status" value="1"/>
</dbReference>
<dbReference type="GO" id="GO:0000428">
    <property type="term" value="C:DNA-directed RNA polymerase complex"/>
    <property type="evidence" value="ECO:0007669"/>
    <property type="project" value="UniProtKB-KW"/>
</dbReference>
<dbReference type="EMBL" id="ML993580">
    <property type="protein sequence ID" value="KAF2172796.1"/>
    <property type="molecule type" value="Genomic_DNA"/>
</dbReference>
<evidence type="ECO:0000256" key="4">
    <source>
        <dbReference type="ARBA" id="ARBA00023163"/>
    </source>
</evidence>
<gene>
    <name evidence="7" type="ORF">M409DRAFT_49324</name>
</gene>
<keyword evidence="8" id="KW-1185">Reference proteome</keyword>
<evidence type="ECO:0000313" key="8">
    <source>
        <dbReference type="Proteomes" id="UP000799537"/>
    </source>
</evidence>
<dbReference type="GO" id="GO:0005730">
    <property type="term" value="C:nucleolus"/>
    <property type="evidence" value="ECO:0007669"/>
    <property type="project" value="UniProtKB-SubCell"/>
</dbReference>
<evidence type="ECO:0000256" key="5">
    <source>
        <dbReference type="ARBA" id="ARBA00023242"/>
    </source>
</evidence>
<dbReference type="GO" id="GO:0006351">
    <property type="term" value="P:DNA-templated transcription"/>
    <property type="evidence" value="ECO:0007669"/>
    <property type="project" value="InterPro"/>
</dbReference>
<keyword evidence="4" id="KW-0804">Transcription</keyword>
<reference evidence="7" key="1">
    <citation type="journal article" date="2020" name="Stud. Mycol.">
        <title>101 Dothideomycetes genomes: a test case for predicting lifestyles and emergence of pathogens.</title>
        <authorList>
            <person name="Haridas S."/>
            <person name="Albert R."/>
            <person name="Binder M."/>
            <person name="Bloem J."/>
            <person name="Labutti K."/>
            <person name="Salamov A."/>
            <person name="Andreopoulos B."/>
            <person name="Baker S."/>
            <person name="Barry K."/>
            <person name="Bills G."/>
            <person name="Bluhm B."/>
            <person name="Cannon C."/>
            <person name="Castanera R."/>
            <person name="Culley D."/>
            <person name="Daum C."/>
            <person name="Ezra D."/>
            <person name="Gonzalez J."/>
            <person name="Henrissat B."/>
            <person name="Kuo A."/>
            <person name="Liang C."/>
            <person name="Lipzen A."/>
            <person name="Lutzoni F."/>
            <person name="Magnuson J."/>
            <person name="Mondo S."/>
            <person name="Nolan M."/>
            <person name="Ohm R."/>
            <person name="Pangilinan J."/>
            <person name="Park H.-J."/>
            <person name="Ramirez L."/>
            <person name="Alfaro M."/>
            <person name="Sun H."/>
            <person name="Tritt A."/>
            <person name="Yoshinaga Y."/>
            <person name="Zwiers L.-H."/>
            <person name="Turgeon B."/>
            <person name="Goodwin S."/>
            <person name="Spatafora J."/>
            <person name="Crous P."/>
            <person name="Grigoriev I."/>
        </authorList>
    </citation>
    <scope>NUCLEOTIDE SEQUENCE</scope>
    <source>
        <strain evidence="7">ATCC 36951</strain>
    </source>
</reference>
<feature type="region of interest" description="Disordered" evidence="6">
    <location>
        <begin position="1"/>
        <end position="23"/>
    </location>
</feature>
<comment type="similarity">
    <text evidence="2">Belongs to the eukaryotic RPA49/POLR1E RNA polymerase subunit family.</text>
</comment>
<protein>
    <recommendedName>
        <fullName evidence="9">RNA polymerase I associated factor, A49-like protein</fullName>
    </recommendedName>
</protein>
<accession>A0A6A6D561</accession>
<organism evidence="7 8">
    <name type="scientific">Zasmidium cellare ATCC 36951</name>
    <dbReference type="NCBI Taxonomy" id="1080233"/>
    <lineage>
        <taxon>Eukaryota</taxon>
        <taxon>Fungi</taxon>
        <taxon>Dikarya</taxon>
        <taxon>Ascomycota</taxon>
        <taxon>Pezizomycotina</taxon>
        <taxon>Dothideomycetes</taxon>
        <taxon>Dothideomycetidae</taxon>
        <taxon>Mycosphaerellales</taxon>
        <taxon>Mycosphaerellaceae</taxon>
        <taxon>Zasmidium</taxon>
    </lineage>
</organism>
<keyword evidence="5" id="KW-0539">Nucleus</keyword>
<dbReference type="Proteomes" id="UP000799537">
    <property type="component" value="Unassembled WGS sequence"/>
</dbReference>
<dbReference type="GeneID" id="54564480"/>